<proteinExistence type="predicted"/>
<protein>
    <submittedName>
        <fullName evidence="4">TadE/TadG family type IV pilus assembly protein</fullName>
    </submittedName>
</protein>
<evidence type="ECO:0000259" key="3">
    <source>
        <dbReference type="Pfam" id="PF07811"/>
    </source>
</evidence>
<dbReference type="EMBL" id="JBHLYQ010000047">
    <property type="protein sequence ID" value="MFC0081780.1"/>
    <property type="molecule type" value="Genomic_DNA"/>
</dbReference>
<evidence type="ECO:0000256" key="2">
    <source>
        <dbReference type="SAM" id="Phobius"/>
    </source>
</evidence>
<gene>
    <name evidence="4" type="ORF">ACFFRE_06430</name>
</gene>
<dbReference type="InterPro" id="IPR012495">
    <property type="entry name" value="TadE-like_dom"/>
</dbReference>
<evidence type="ECO:0000313" key="4">
    <source>
        <dbReference type="EMBL" id="MFC0081780.1"/>
    </source>
</evidence>
<accession>A0ABV6C266</accession>
<evidence type="ECO:0000256" key="1">
    <source>
        <dbReference type="SAM" id="MobiDB-lite"/>
    </source>
</evidence>
<sequence>MVSHGPGGTAGTPGALPAGLSPTRSRVDRRPTRERGSAAVELVVLVPVVLLVGVLGVAFGRVELARAQVADAARAGAEQLAATSVAPGIATQQAAALAAGQLGSACRSDAVGSADGGLEPGGTVRVRVACRVSLADLGLPVVPGDVTVQGSAALPLSPYREGP</sequence>
<keyword evidence="2" id="KW-0472">Membrane</keyword>
<dbReference type="Proteomes" id="UP001589788">
    <property type="component" value="Unassembled WGS sequence"/>
</dbReference>
<organism evidence="4 5">
    <name type="scientific">Aciditerrimonas ferrireducens</name>
    <dbReference type="NCBI Taxonomy" id="667306"/>
    <lineage>
        <taxon>Bacteria</taxon>
        <taxon>Bacillati</taxon>
        <taxon>Actinomycetota</taxon>
        <taxon>Acidimicrobiia</taxon>
        <taxon>Acidimicrobiales</taxon>
        <taxon>Acidimicrobiaceae</taxon>
        <taxon>Aciditerrimonas</taxon>
    </lineage>
</organism>
<feature type="region of interest" description="Disordered" evidence="1">
    <location>
        <begin position="1"/>
        <end position="33"/>
    </location>
</feature>
<dbReference type="RefSeq" id="WP_282436152.1">
    <property type="nucleotide sequence ID" value="NZ_JAKHEX010000003.1"/>
</dbReference>
<keyword evidence="2" id="KW-1133">Transmembrane helix</keyword>
<feature type="domain" description="TadE-like" evidence="3">
    <location>
        <begin position="36"/>
        <end position="77"/>
    </location>
</feature>
<keyword evidence="5" id="KW-1185">Reference proteome</keyword>
<name>A0ABV6C266_9ACTN</name>
<dbReference type="Pfam" id="PF07811">
    <property type="entry name" value="TadE"/>
    <property type="match status" value="1"/>
</dbReference>
<feature type="compositionally biased region" description="Gly residues" evidence="1">
    <location>
        <begin position="1"/>
        <end position="11"/>
    </location>
</feature>
<feature type="transmembrane region" description="Helical" evidence="2">
    <location>
        <begin position="38"/>
        <end position="59"/>
    </location>
</feature>
<keyword evidence="2" id="KW-0812">Transmembrane</keyword>
<reference evidence="4 5" key="1">
    <citation type="submission" date="2024-09" db="EMBL/GenBank/DDBJ databases">
        <authorList>
            <person name="Sun Q."/>
            <person name="Mori K."/>
        </authorList>
    </citation>
    <scope>NUCLEOTIDE SEQUENCE [LARGE SCALE GENOMIC DNA]</scope>
    <source>
        <strain evidence="4 5">JCM 15389</strain>
    </source>
</reference>
<evidence type="ECO:0000313" key="5">
    <source>
        <dbReference type="Proteomes" id="UP001589788"/>
    </source>
</evidence>
<comment type="caution">
    <text evidence="4">The sequence shown here is derived from an EMBL/GenBank/DDBJ whole genome shotgun (WGS) entry which is preliminary data.</text>
</comment>